<dbReference type="PANTHER" id="PTHR34351:SF1">
    <property type="entry name" value="SLR1927 PROTEIN"/>
    <property type="match status" value="1"/>
</dbReference>
<feature type="transmembrane region" description="Helical" evidence="1">
    <location>
        <begin position="60"/>
        <end position="82"/>
    </location>
</feature>
<gene>
    <name evidence="2" type="ORF">ACCI49_06845</name>
</gene>
<keyword evidence="1" id="KW-1133">Transmembrane helix</keyword>
<protein>
    <submittedName>
        <fullName evidence="2">DUF58 domain-containing protein</fullName>
    </submittedName>
</protein>
<keyword evidence="3" id="KW-1185">Reference proteome</keyword>
<proteinExistence type="predicted"/>
<reference evidence="2 3" key="1">
    <citation type="submission" date="2024-08" db="EMBL/GenBank/DDBJ databases">
        <authorList>
            <person name="Ishaq N."/>
        </authorList>
    </citation>
    <scope>NUCLEOTIDE SEQUENCE [LARGE SCALE GENOMIC DNA]</scope>
    <source>
        <strain evidence="2 3">DSM 18651</strain>
    </source>
</reference>
<accession>A0ABV4NYP0</accession>
<keyword evidence="1" id="KW-0472">Membrane</keyword>
<sequence>MVISWWSGWYAKWILSRLEWMSVLRNPARFLTDPLRGAMQRWLSRRAPRSRSITLNHSRLFILPTRAGLGFLLVIMLLWLLGTNYENNLVFALTFLLVSVFVVLPVHTFANLTGLRLQLLGTSPAFAGDFAEAQINISREDKREREWIRLCWLPEEGAYLDLCEQASEDIRISMPVVERGRVQAPRLRIESRFPLGLFRCWSRIDLDVEFLVYPRPISAGPLPFGGVQTEGDFGEVRHGGDDFSALKAYQPGDSLRHVAWKQYAAGRDLYSKDYESRTDVRLWLDWALLDGRDVETRLSNLCYWCLQAEKQGIVYGLRLPGVVIEPSLGPSHQREMLQALALFPKWGS</sequence>
<organism evidence="2 3">
    <name type="scientific">Microbulbifer epialgicus</name>
    <dbReference type="NCBI Taxonomy" id="393907"/>
    <lineage>
        <taxon>Bacteria</taxon>
        <taxon>Pseudomonadati</taxon>
        <taxon>Pseudomonadota</taxon>
        <taxon>Gammaproteobacteria</taxon>
        <taxon>Cellvibrionales</taxon>
        <taxon>Microbulbiferaceae</taxon>
        <taxon>Microbulbifer</taxon>
    </lineage>
</organism>
<dbReference type="Proteomes" id="UP001569428">
    <property type="component" value="Unassembled WGS sequence"/>
</dbReference>
<evidence type="ECO:0000256" key="1">
    <source>
        <dbReference type="SAM" id="Phobius"/>
    </source>
</evidence>
<name>A0ABV4NYP0_9GAMM</name>
<evidence type="ECO:0000313" key="3">
    <source>
        <dbReference type="Proteomes" id="UP001569428"/>
    </source>
</evidence>
<keyword evidence="1" id="KW-0812">Transmembrane</keyword>
<dbReference type="PANTHER" id="PTHR34351">
    <property type="entry name" value="SLR1927 PROTEIN-RELATED"/>
    <property type="match status" value="1"/>
</dbReference>
<dbReference type="RefSeq" id="WP_371838206.1">
    <property type="nucleotide sequence ID" value="NZ_JBGMEK010000010.1"/>
</dbReference>
<feature type="transmembrane region" description="Helical" evidence="1">
    <location>
        <begin position="88"/>
        <end position="110"/>
    </location>
</feature>
<comment type="caution">
    <text evidence="2">The sequence shown here is derived from an EMBL/GenBank/DDBJ whole genome shotgun (WGS) entry which is preliminary data.</text>
</comment>
<dbReference type="EMBL" id="JBGMEK010000010">
    <property type="protein sequence ID" value="MFA0810633.1"/>
    <property type="molecule type" value="Genomic_DNA"/>
</dbReference>
<evidence type="ECO:0000313" key="2">
    <source>
        <dbReference type="EMBL" id="MFA0810633.1"/>
    </source>
</evidence>